<dbReference type="InterPro" id="IPR036237">
    <property type="entry name" value="Xyl_isomerase-like_sf"/>
</dbReference>
<keyword evidence="3" id="KW-1185">Reference proteome</keyword>
<proteinExistence type="predicted"/>
<evidence type="ECO:0000259" key="1">
    <source>
        <dbReference type="Pfam" id="PF01261"/>
    </source>
</evidence>
<dbReference type="Pfam" id="PF01261">
    <property type="entry name" value="AP_endonuc_2"/>
    <property type="match status" value="1"/>
</dbReference>
<protein>
    <submittedName>
        <fullName evidence="2">L-ribulose-5-phosphate 3-epimerase</fullName>
        <ecNumber evidence="2">5.1.3.22</ecNumber>
    </submittedName>
</protein>
<dbReference type="PANTHER" id="PTHR12110:SF53">
    <property type="entry name" value="BLR5974 PROTEIN"/>
    <property type="match status" value="1"/>
</dbReference>
<comment type="caution">
    <text evidence="2">The sequence shown here is derived from an EMBL/GenBank/DDBJ whole genome shotgun (WGS) entry which is preliminary data.</text>
</comment>
<reference evidence="2 3" key="1">
    <citation type="submission" date="2020-08" db="EMBL/GenBank/DDBJ databases">
        <title>Winkia gen. nov., sp. nov., isolated from faeces of the Anser albifrons in China.</title>
        <authorList>
            <person name="Liu Q."/>
        </authorList>
    </citation>
    <scope>NUCLEOTIDE SEQUENCE [LARGE SCALE GENOMIC DNA]</scope>
    <source>
        <strain evidence="2 3">C62</strain>
    </source>
</reference>
<dbReference type="NCBIfam" id="NF009688">
    <property type="entry name" value="PRK13209.1"/>
    <property type="match status" value="1"/>
</dbReference>
<dbReference type="EC" id="5.1.3.22" evidence="2"/>
<accession>A0A8I0G897</accession>
<dbReference type="NCBIfam" id="NF009689">
    <property type="entry name" value="PRK13210.1"/>
    <property type="match status" value="1"/>
</dbReference>
<dbReference type="GO" id="GO:0034015">
    <property type="term" value="F:L-ribulose-5-phosphate 3-epimerase activity"/>
    <property type="evidence" value="ECO:0007669"/>
    <property type="project" value="UniProtKB-EC"/>
</dbReference>
<dbReference type="Proteomes" id="UP000627538">
    <property type="component" value="Unassembled WGS sequence"/>
</dbReference>
<organism evidence="2 3">
    <name type="scientific">Nanchangia anserum</name>
    <dbReference type="NCBI Taxonomy" id="2692125"/>
    <lineage>
        <taxon>Bacteria</taxon>
        <taxon>Bacillati</taxon>
        <taxon>Actinomycetota</taxon>
        <taxon>Actinomycetes</taxon>
        <taxon>Actinomycetales</taxon>
        <taxon>Actinomycetaceae</taxon>
        <taxon>Nanchangia</taxon>
    </lineage>
</organism>
<sequence length="297" mass="32104">MSATTARAPIPAAVTLGIYEKALRWTGEWRSFFDQAVEAGFSFVDISVDETPERAARLDWDDAQCAEVREAAAAAGVQIGGICLSLHRRIMPGSADPAIREEAYQVYLKGIDLCRRLGVSVLQVAGYFAYYEDDDPDARSRYVDTLARALPYAAQAGIILGIENVDGHDIASIPDAMAVLDECPSAWLQVYPDVGNIAEHGGDARTELAAGENHMVAIHVKDVLPGQPRRIPLGEGVADFAGAFAELARQGWCGRMMIEMWNDEAADSAARCADARAIVASWLDEAGIDVVPPSRKR</sequence>
<dbReference type="PANTHER" id="PTHR12110">
    <property type="entry name" value="HYDROXYPYRUVATE ISOMERASE"/>
    <property type="match status" value="1"/>
</dbReference>
<keyword evidence="2" id="KW-0413">Isomerase</keyword>
<name>A0A8I0G897_9ACTO</name>
<gene>
    <name evidence="2" type="ORF">H8R10_05540</name>
</gene>
<evidence type="ECO:0000313" key="3">
    <source>
        <dbReference type="Proteomes" id="UP000627538"/>
    </source>
</evidence>
<dbReference type="EMBL" id="JACRUO010000001">
    <property type="protein sequence ID" value="MBD3689687.1"/>
    <property type="molecule type" value="Genomic_DNA"/>
</dbReference>
<dbReference type="InterPro" id="IPR013022">
    <property type="entry name" value="Xyl_isomerase-like_TIM-brl"/>
</dbReference>
<dbReference type="AlphaFoldDB" id="A0A8I0G897"/>
<dbReference type="Gene3D" id="3.20.20.150">
    <property type="entry name" value="Divalent-metal-dependent TIM barrel enzymes"/>
    <property type="match status" value="1"/>
</dbReference>
<dbReference type="RefSeq" id="WP_191071716.1">
    <property type="nucleotide sequence ID" value="NZ_CP060506.1"/>
</dbReference>
<feature type="domain" description="Xylose isomerase-like TIM barrel" evidence="1">
    <location>
        <begin position="33"/>
        <end position="267"/>
    </location>
</feature>
<dbReference type="InterPro" id="IPR050312">
    <property type="entry name" value="IolE/XylAMocC-like"/>
</dbReference>
<evidence type="ECO:0000313" key="2">
    <source>
        <dbReference type="EMBL" id="MBD3689687.1"/>
    </source>
</evidence>
<dbReference type="SUPFAM" id="SSF51658">
    <property type="entry name" value="Xylose isomerase-like"/>
    <property type="match status" value="1"/>
</dbReference>